<dbReference type="SUPFAM" id="SSF51735">
    <property type="entry name" value="NAD(P)-binding Rossmann-fold domains"/>
    <property type="match status" value="1"/>
</dbReference>
<keyword evidence="1 3" id="KW-0560">Oxidoreductase</keyword>
<dbReference type="AlphaFoldDB" id="A0A4Y1Z7S0"/>
<feature type="domain" description="Alcohol dehydrogenase-like C-terminal" evidence="2">
    <location>
        <begin position="2"/>
        <end position="68"/>
    </location>
</feature>
<name>A0A4Y1Z7S0_9BACL</name>
<dbReference type="EC" id="1.1.1.14" evidence="3"/>
<dbReference type="Pfam" id="PF00107">
    <property type="entry name" value="ADH_zinc_N"/>
    <property type="match status" value="1"/>
</dbReference>
<reference evidence="3 4" key="1">
    <citation type="submission" date="2017-11" db="EMBL/GenBank/DDBJ databases">
        <title>Draft Genome Sequence of Sporolactobacillus inulinus NBRC 111894 Isolated from Koso, a Japanese Sugar-Vegetable Fermented Beverage.</title>
        <authorList>
            <person name="Chiou T.Y."/>
            <person name="Oshima K."/>
            <person name="Suda W."/>
            <person name="Hattori M."/>
            <person name="Takahashi T."/>
        </authorList>
    </citation>
    <scope>NUCLEOTIDE SEQUENCE [LARGE SCALE GENOMIC DNA]</scope>
    <source>
        <strain evidence="3 4">NBRC111894</strain>
    </source>
</reference>
<dbReference type="GO" id="GO:0003939">
    <property type="term" value="F:L-iditol 2-dehydrogenase (NAD+) activity"/>
    <property type="evidence" value="ECO:0007669"/>
    <property type="project" value="UniProtKB-EC"/>
</dbReference>
<organism evidence="3 4">
    <name type="scientific">Sporolactobacillus inulinus</name>
    <dbReference type="NCBI Taxonomy" id="2078"/>
    <lineage>
        <taxon>Bacteria</taxon>
        <taxon>Bacillati</taxon>
        <taxon>Bacillota</taxon>
        <taxon>Bacilli</taxon>
        <taxon>Bacillales</taxon>
        <taxon>Sporolactobacillaceae</taxon>
        <taxon>Sporolactobacillus</taxon>
    </lineage>
</organism>
<dbReference type="InterPro" id="IPR013149">
    <property type="entry name" value="ADH-like_C"/>
</dbReference>
<dbReference type="Proteomes" id="UP000319716">
    <property type="component" value="Unassembled WGS sequence"/>
</dbReference>
<protein>
    <submittedName>
        <fullName evidence="3">Sorbitol dehydrogenase</fullName>
        <ecNumber evidence="3">1.1.1.14</ecNumber>
    </submittedName>
</protein>
<dbReference type="PANTHER" id="PTHR43401">
    <property type="entry name" value="L-THREONINE 3-DEHYDROGENASE"/>
    <property type="match status" value="1"/>
</dbReference>
<dbReference type="Gene3D" id="3.40.50.720">
    <property type="entry name" value="NAD(P)-binding Rossmann-like Domain"/>
    <property type="match status" value="1"/>
</dbReference>
<dbReference type="EMBL" id="BEXB01000003">
    <property type="protein sequence ID" value="GAY75082.1"/>
    <property type="molecule type" value="Genomic_DNA"/>
</dbReference>
<proteinExistence type="predicted"/>
<dbReference type="Gene3D" id="3.90.180.10">
    <property type="entry name" value="Medium-chain alcohol dehydrogenases, catalytic domain"/>
    <property type="match status" value="1"/>
</dbReference>
<evidence type="ECO:0000313" key="3">
    <source>
        <dbReference type="EMBL" id="GAY75082.1"/>
    </source>
</evidence>
<evidence type="ECO:0000256" key="1">
    <source>
        <dbReference type="ARBA" id="ARBA00023002"/>
    </source>
</evidence>
<sequence>MIECVGVTATQERAIALARRGGQVLMFGVADPEASIQINAYDVFFKELTIKGAFINPHAMQDAIQIMTNRIDVETLITHELQLEDIPKILDGTIKEKITKAVARIAQ</sequence>
<dbReference type="InterPro" id="IPR036291">
    <property type="entry name" value="NAD(P)-bd_dom_sf"/>
</dbReference>
<comment type="caution">
    <text evidence="3">The sequence shown here is derived from an EMBL/GenBank/DDBJ whole genome shotgun (WGS) entry which is preliminary data.</text>
</comment>
<accession>A0A4Y1Z7S0</accession>
<dbReference type="PANTHER" id="PTHR43401:SF2">
    <property type="entry name" value="L-THREONINE 3-DEHYDROGENASE"/>
    <property type="match status" value="1"/>
</dbReference>
<dbReference type="InterPro" id="IPR050129">
    <property type="entry name" value="Zn_alcohol_dh"/>
</dbReference>
<evidence type="ECO:0000259" key="2">
    <source>
        <dbReference type="Pfam" id="PF00107"/>
    </source>
</evidence>
<gene>
    <name evidence="3" type="ORF">NBRC111894_636</name>
</gene>
<evidence type="ECO:0000313" key="4">
    <source>
        <dbReference type="Proteomes" id="UP000319716"/>
    </source>
</evidence>